<dbReference type="RefSeq" id="WP_188609885.1">
    <property type="nucleotide sequence ID" value="NZ_BMGG01000005.1"/>
</dbReference>
<dbReference type="Proteomes" id="UP000637002">
    <property type="component" value="Unassembled WGS sequence"/>
</dbReference>
<reference evidence="1" key="1">
    <citation type="journal article" date="2014" name="Int. J. Syst. Evol. Microbiol.">
        <title>Complete genome sequence of Corynebacterium casei LMG S-19264T (=DSM 44701T), isolated from a smear-ripened cheese.</title>
        <authorList>
            <consortium name="US DOE Joint Genome Institute (JGI-PGF)"/>
            <person name="Walter F."/>
            <person name="Albersmeier A."/>
            <person name="Kalinowski J."/>
            <person name="Ruckert C."/>
        </authorList>
    </citation>
    <scope>NUCLEOTIDE SEQUENCE</scope>
    <source>
        <strain evidence="1">CGMCC 1.12919</strain>
    </source>
</reference>
<gene>
    <name evidence="1" type="ORF">GCM10010994_28810</name>
</gene>
<name>A0A916XFP0_9HYPH</name>
<organism evidence="1 2">
    <name type="scientific">Chelatococcus reniformis</name>
    <dbReference type="NCBI Taxonomy" id="1494448"/>
    <lineage>
        <taxon>Bacteria</taxon>
        <taxon>Pseudomonadati</taxon>
        <taxon>Pseudomonadota</taxon>
        <taxon>Alphaproteobacteria</taxon>
        <taxon>Hyphomicrobiales</taxon>
        <taxon>Chelatococcaceae</taxon>
        <taxon>Chelatococcus</taxon>
    </lineage>
</organism>
<accession>A0A916XFP0</accession>
<dbReference type="EMBL" id="BMGG01000005">
    <property type="protein sequence ID" value="GGC68466.1"/>
    <property type="molecule type" value="Genomic_DNA"/>
</dbReference>
<evidence type="ECO:0000313" key="2">
    <source>
        <dbReference type="Proteomes" id="UP000637002"/>
    </source>
</evidence>
<sequence>MIDIKFDFREFDRKAAALGKTESNMRFVTSYALNNALKDTREEEVKVMRSVFDRPTRFTLNALAVRPSTKADPFRGELYFKEGFGSIPAWKYLGPQVEGGPRRHKRFERLLQRAGIMNADEFVVPSKRLQLDAYGNIPGSLLTRILSALSAQSDRMQNTTAKSRKRKPKRNMDYVVFRGHNAGAPDGVYLRKPNFAVPVLLFVRSPSYRKRFPYYETARRALPPAFARHFAVGFQRFIVDDVRRA</sequence>
<proteinExistence type="predicted"/>
<reference evidence="1" key="2">
    <citation type="submission" date="2020-09" db="EMBL/GenBank/DDBJ databases">
        <authorList>
            <person name="Sun Q."/>
            <person name="Zhou Y."/>
        </authorList>
    </citation>
    <scope>NUCLEOTIDE SEQUENCE</scope>
    <source>
        <strain evidence="1">CGMCC 1.12919</strain>
    </source>
</reference>
<comment type="caution">
    <text evidence="1">The sequence shown here is derived from an EMBL/GenBank/DDBJ whole genome shotgun (WGS) entry which is preliminary data.</text>
</comment>
<keyword evidence="2" id="KW-1185">Reference proteome</keyword>
<dbReference type="AlphaFoldDB" id="A0A916XFP0"/>
<protein>
    <submittedName>
        <fullName evidence="1">Uncharacterized protein</fullName>
    </submittedName>
</protein>
<evidence type="ECO:0000313" key="1">
    <source>
        <dbReference type="EMBL" id="GGC68466.1"/>
    </source>
</evidence>